<dbReference type="PANTHER" id="PTHR42953">
    <property type="entry name" value="HIGH-AFFINITY ZINC UPTAKE SYSTEM PROTEIN ZNUA-RELATED"/>
    <property type="match status" value="1"/>
</dbReference>
<dbReference type="KEGG" id="lvi:G7068_00370"/>
<dbReference type="AlphaFoldDB" id="A0A6G7XBA0"/>
<evidence type="ECO:0000256" key="7">
    <source>
        <dbReference type="SAM" id="SignalP"/>
    </source>
</evidence>
<reference evidence="8 9" key="1">
    <citation type="submission" date="2020-03" db="EMBL/GenBank/DDBJ databases">
        <title>Leucobacter sp. nov., isolated from beetles.</title>
        <authorList>
            <person name="Hyun D.-W."/>
            <person name="Bae J.-W."/>
        </authorList>
    </citation>
    <scope>NUCLEOTIDE SEQUENCE [LARGE SCALE GENOMIC DNA]</scope>
    <source>
        <strain evidence="8 9">HDW9C</strain>
    </source>
</reference>
<dbReference type="Proteomes" id="UP000502677">
    <property type="component" value="Chromosome"/>
</dbReference>
<feature type="compositionally biased region" description="Low complexity" evidence="6">
    <location>
        <begin position="38"/>
        <end position="52"/>
    </location>
</feature>
<gene>
    <name evidence="8" type="ORF">G7068_00370</name>
</gene>
<dbReference type="PRINTS" id="PR00690">
    <property type="entry name" value="ADHESNFAMILY"/>
</dbReference>
<evidence type="ECO:0000256" key="6">
    <source>
        <dbReference type="SAM" id="MobiDB-lite"/>
    </source>
</evidence>
<comment type="subcellular location">
    <subcellularLocation>
        <location evidence="1">Cell envelope</location>
    </subcellularLocation>
</comment>
<dbReference type="PRINTS" id="PR00691">
    <property type="entry name" value="ADHESINB"/>
</dbReference>
<evidence type="ECO:0000313" key="8">
    <source>
        <dbReference type="EMBL" id="QIK61835.1"/>
    </source>
</evidence>
<dbReference type="CDD" id="cd01137">
    <property type="entry name" value="PsaA"/>
    <property type="match status" value="1"/>
</dbReference>
<evidence type="ECO:0000256" key="3">
    <source>
        <dbReference type="ARBA" id="ARBA00022723"/>
    </source>
</evidence>
<evidence type="ECO:0000256" key="4">
    <source>
        <dbReference type="ARBA" id="ARBA00022729"/>
    </source>
</evidence>
<dbReference type="Gene3D" id="3.40.50.1980">
    <property type="entry name" value="Nitrogenase molybdenum iron protein domain"/>
    <property type="match status" value="2"/>
</dbReference>
<dbReference type="GO" id="GO:0046872">
    <property type="term" value="F:metal ion binding"/>
    <property type="evidence" value="ECO:0007669"/>
    <property type="project" value="UniProtKB-KW"/>
</dbReference>
<sequence length="353" mass="37458">MNRGQFARRTLASIATVVLAITAAGCSSQGGTGGGAANSGTNSTNSTNSTSSKPVVLTTFTVLADIAKNVAGDHLEVESITKVGAEIHGYEPTPGDIRKAANADLILDNGLHLEAWFERFVADLDVPHVVVSDGVEPIDIAEDTYAGKPNPHAWMSPLNVQIYVDNMVEAFSKLDPKHAHDYATNGKAYKAELQSVQDELVDQLATLPEKQRALVSCEGAFSYLARDAGLTEQYIWAVNAEQQATPKQIAAAIKFVRKNDVPAVFCESTVSDAPVKQVVDATDAKFGGTLYVDSLSEADGPVPTYLDLIRYDSDLIASALTGTELTGTKPTDTKPASTKPTSTKPASTKEDKS</sequence>
<feature type="compositionally biased region" description="Gly residues" evidence="6">
    <location>
        <begin position="28"/>
        <end position="37"/>
    </location>
</feature>
<keyword evidence="3" id="KW-0479">Metal-binding</keyword>
<dbReference type="SUPFAM" id="SSF53807">
    <property type="entry name" value="Helical backbone' metal receptor"/>
    <property type="match status" value="1"/>
</dbReference>
<dbReference type="InterPro" id="IPR006128">
    <property type="entry name" value="Lipoprotein_PsaA-like"/>
</dbReference>
<evidence type="ECO:0000313" key="9">
    <source>
        <dbReference type="Proteomes" id="UP000502677"/>
    </source>
</evidence>
<evidence type="ECO:0000256" key="2">
    <source>
        <dbReference type="ARBA" id="ARBA00022448"/>
    </source>
</evidence>
<dbReference type="Pfam" id="PF01297">
    <property type="entry name" value="ZnuA"/>
    <property type="match status" value="1"/>
</dbReference>
<keyword evidence="2 5" id="KW-0813">Transport</keyword>
<dbReference type="InterPro" id="IPR050492">
    <property type="entry name" value="Bact_metal-bind_prot9"/>
</dbReference>
<dbReference type="PANTHER" id="PTHR42953:SF1">
    <property type="entry name" value="METAL-BINDING PROTEIN HI_0362-RELATED"/>
    <property type="match status" value="1"/>
</dbReference>
<keyword evidence="4 7" id="KW-0732">Signal</keyword>
<feature type="compositionally biased region" description="Low complexity" evidence="6">
    <location>
        <begin position="328"/>
        <end position="346"/>
    </location>
</feature>
<organism evidence="8 9">
    <name type="scientific">Leucobacter viscericola</name>
    <dbReference type="NCBI Taxonomy" id="2714935"/>
    <lineage>
        <taxon>Bacteria</taxon>
        <taxon>Bacillati</taxon>
        <taxon>Actinomycetota</taxon>
        <taxon>Actinomycetes</taxon>
        <taxon>Micrococcales</taxon>
        <taxon>Microbacteriaceae</taxon>
        <taxon>Leucobacter</taxon>
    </lineage>
</organism>
<dbReference type="InterPro" id="IPR006127">
    <property type="entry name" value="ZnuA-like"/>
</dbReference>
<dbReference type="GO" id="GO:0030313">
    <property type="term" value="C:cell envelope"/>
    <property type="evidence" value="ECO:0007669"/>
    <property type="project" value="UniProtKB-SubCell"/>
</dbReference>
<evidence type="ECO:0000256" key="5">
    <source>
        <dbReference type="RuleBase" id="RU003512"/>
    </source>
</evidence>
<dbReference type="PROSITE" id="PS51257">
    <property type="entry name" value="PROKAR_LIPOPROTEIN"/>
    <property type="match status" value="1"/>
</dbReference>
<dbReference type="RefSeq" id="WP_166287305.1">
    <property type="nucleotide sequence ID" value="NZ_CP049863.1"/>
</dbReference>
<evidence type="ECO:0000256" key="1">
    <source>
        <dbReference type="ARBA" id="ARBA00004196"/>
    </source>
</evidence>
<dbReference type="EMBL" id="CP049863">
    <property type="protein sequence ID" value="QIK61835.1"/>
    <property type="molecule type" value="Genomic_DNA"/>
</dbReference>
<proteinExistence type="inferred from homology"/>
<dbReference type="InterPro" id="IPR006129">
    <property type="entry name" value="AdhesinB"/>
</dbReference>
<comment type="similarity">
    <text evidence="5">Belongs to the bacterial solute-binding protein 9 family.</text>
</comment>
<feature type="region of interest" description="Disordered" evidence="6">
    <location>
        <begin position="28"/>
        <end position="52"/>
    </location>
</feature>
<feature type="region of interest" description="Disordered" evidence="6">
    <location>
        <begin position="324"/>
        <end position="353"/>
    </location>
</feature>
<feature type="chain" id="PRO_5039708260" evidence="7">
    <location>
        <begin position="21"/>
        <end position="353"/>
    </location>
</feature>
<accession>A0A6G7XBA0</accession>
<feature type="signal peptide" evidence="7">
    <location>
        <begin position="1"/>
        <end position="20"/>
    </location>
</feature>
<dbReference type="GO" id="GO:0007155">
    <property type="term" value="P:cell adhesion"/>
    <property type="evidence" value="ECO:0007669"/>
    <property type="project" value="InterPro"/>
</dbReference>
<keyword evidence="9" id="KW-1185">Reference proteome</keyword>
<protein>
    <submittedName>
        <fullName evidence="8">Metal ABC transporter substrate-binding protein</fullName>
    </submittedName>
</protein>
<name>A0A6G7XBA0_9MICO</name>
<dbReference type="GO" id="GO:0030001">
    <property type="term" value="P:metal ion transport"/>
    <property type="evidence" value="ECO:0007669"/>
    <property type="project" value="InterPro"/>
</dbReference>